<gene>
    <name evidence="1" type="ORF">B4N89_14150</name>
</gene>
<accession>A0A1T3NYM5</accession>
<proteinExistence type="predicted"/>
<evidence type="ECO:0008006" key="3">
    <source>
        <dbReference type="Google" id="ProtNLM"/>
    </source>
</evidence>
<dbReference type="STRING" id="159449.B4N89_14150"/>
<name>A0A1T3NYM5_9ACTN</name>
<evidence type="ECO:0000313" key="1">
    <source>
        <dbReference type="EMBL" id="OPC81928.1"/>
    </source>
</evidence>
<reference evidence="1 2" key="1">
    <citation type="submission" date="2017-03" db="EMBL/GenBank/DDBJ databases">
        <title>Draft genome sequence of Streptomyces scabrisporus NF3, endophyte isolated from Amphipterygium adstringens.</title>
        <authorList>
            <person name="Vazquez M."/>
            <person name="Ceapa C.D."/>
            <person name="Rodriguez Luna D."/>
            <person name="Sanchez Esquivel S."/>
        </authorList>
    </citation>
    <scope>NUCLEOTIDE SEQUENCE [LARGE SCALE GENOMIC DNA]</scope>
    <source>
        <strain evidence="1 2">NF3</strain>
    </source>
</reference>
<protein>
    <recommendedName>
        <fullName evidence="3">DNA primase/polymerase bifunctional N-terminal domain-containing protein</fullName>
    </recommendedName>
</protein>
<organism evidence="1 2">
    <name type="scientific">Embleya scabrispora</name>
    <dbReference type="NCBI Taxonomy" id="159449"/>
    <lineage>
        <taxon>Bacteria</taxon>
        <taxon>Bacillati</taxon>
        <taxon>Actinomycetota</taxon>
        <taxon>Actinomycetes</taxon>
        <taxon>Kitasatosporales</taxon>
        <taxon>Streptomycetaceae</taxon>
        <taxon>Embleya</taxon>
    </lineage>
</organism>
<dbReference type="Proteomes" id="UP000190037">
    <property type="component" value="Unassembled WGS sequence"/>
</dbReference>
<dbReference type="AlphaFoldDB" id="A0A1T3NYM5"/>
<evidence type="ECO:0000313" key="2">
    <source>
        <dbReference type="Proteomes" id="UP000190037"/>
    </source>
</evidence>
<keyword evidence="2" id="KW-1185">Reference proteome</keyword>
<sequence length="178" mass="19010">MVMPGGTTGGLREMNMTLHQASESAGGWLLAALGTSAGTGHPRAPRLWATGHVVDAVIVADRLGIEAVDWYRRLGSLAPPSVIDHQARKVAFLIAPVGEPFFAGALRVLRGEVPYRYLSTGGYLVVPGRDAEAGDRYQWLSKPTEESTLNRDAVAVLTVYLLIALRNLTAAAEGTDDE</sequence>
<comment type="caution">
    <text evidence="1">The sequence shown here is derived from an EMBL/GenBank/DDBJ whole genome shotgun (WGS) entry which is preliminary data.</text>
</comment>
<dbReference type="EMBL" id="MWQN01000001">
    <property type="protein sequence ID" value="OPC81928.1"/>
    <property type="molecule type" value="Genomic_DNA"/>
</dbReference>